<evidence type="ECO:0000256" key="1">
    <source>
        <dbReference type="SAM" id="SignalP"/>
    </source>
</evidence>
<comment type="caution">
    <text evidence="3">The sequence shown here is derived from an EMBL/GenBank/DDBJ whole genome shotgun (WGS) entry which is preliminary data.</text>
</comment>
<sequence>MRTLLLLLALGGLLPGRAAHGQALPTDAQGRVAFCEVVPADSLPAGRLYTLAKAWLRRRGYQLAVADSAGGRLVATNAFGVYDHGYATKKLHGKIQYQLTIEVKKGRYRQQFTDFVFAYYAEDRTYHLAPTGKTKPLEDPTASGWAHLWQSHREATHQTVDGLAAELKAALLARPKPLAGATRPAADW</sequence>
<evidence type="ECO:0000259" key="2">
    <source>
        <dbReference type="Pfam" id="PF14730"/>
    </source>
</evidence>
<dbReference type="RefSeq" id="WP_208130763.1">
    <property type="nucleotide sequence ID" value="NZ_BAABGQ010000005.1"/>
</dbReference>
<keyword evidence="4" id="KW-1185">Reference proteome</keyword>
<proteinExistence type="predicted"/>
<feature type="chain" id="PRO_5047085888" description="DUF4468 domain-containing protein" evidence="1">
    <location>
        <begin position="19"/>
        <end position="188"/>
    </location>
</feature>
<accession>A0ABP8Q940</accession>
<dbReference type="Gene3D" id="3.30.530.80">
    <property type="match status" value="1"/>
</dbReference>
<keyword evidence="1" id="KW-0732">Signal</keyword>
<dbReference type="Proteomes" id="UP001501243">
    <property type="component" value="Unassembled WGS sequence"/>
</dbReference>
<protein>
    <recommendedName>
        <fullName evidence="2">DUF4468 domain-containing protein</fullName>
    </recommendedName>
</protein>
<dbReference type="EMBL" id="BAABGQ010000005">
    <property type="protein sequence ID" value="GAA4498456.1"/>
    <property type="molecule type" value="Genomic_DNA"/>
</dbReference>
<organism evidence="3 4">
    <name type="scientific">Hymenobacter ginsengisoli</name>
    <dbReference type="NCBI Taxonomy" id="1051626"/>
    <lineage>
        <taxon>Bacteria</taxon>
        <taxon>Pseudomonadati</taxon>
        <taxon>Bacteroidota</taxon>
        <taxon>Cytophagia</taxon>
        <taxon>Cytophagales</taxon>
        <taxon>Hymenobacteraceae</taxon>
        <taxon>Hymenobacter</taxon>
    </lineage>
</organism>
<feature type="signal peptide" evidence="1">
    <location>
        <begin position="1"/>
        <end position="18"/>
    </location>
</feature>
<dbReference type="Pfam" id="PF14730">
    <property type="entry name" value="DUF4468"/>
    <property type="match status" value="1"/>
</dbReference>
<reference evidence="4" key="1">
    <citation type="journal article" date="2019" name="Int. J. Syst. Evol. Microbiol.">
        <title>The Global Catalogue of Microorganisms (GCM) 10K type strain sequencing project: providing services to taxonomists for standard genome sequencing and annotation.</title>
        <authorList>
            <consortium name="The Broad Institute Genomics Platform"/>
            <consortium name="The Broad Institute Genome Sequencing Center for Infectious Disease"/>
            <person name="Wu L."/>
            <person name="Ma J."/>
        </authorList>
    </citation>
    <scope>NUCLEOTIDE SEQUENCE [LARGE SCALE GENOMIC DNA]</scope>
    <source>
        <strain evidence="4">JCM 17841</strain>
    </source>
</reference>
<evidence type="ECO:0000313" key="4">
    <source>
        <dbReference type="Proteomes" id="UP001501243"/>
    </source>
</evidence>
<dbReference type="InterPro" id="IPR027823">
    <property type="entry name" value="DUF4468"/>
</dbReference>
<gene>
    <name evidence="3" type="ORF">GCM10023172_15490</name>
</gene>
<feature type="domain" description="DUF4468" evidence="2">
    <location>
        <begin position="34"/>
        <end position="117"/>
    </location>
</feature>
<evidence type="ECO:0000313" key="3">
    <source>
        <dbReference type="EMBL" id="GAA4498456.1"/>
    </source>
</evidence>
<name>A0ABP8Q940_9BACT</name>